<dbReference type="Proteomes" id="UP001595735">
    <property type="component" value="Unassembled WGS sequence"/>
</dbReference>
<protein>
    <recommendedName>
        <fullName evidence="3">Membrane or secreted protein</fullName>
    </recommendedName>
</protein>
<evidence type="ECO:0008006" key="3">
    <source>
        <dbReference type="Google" id="ProtNLM"/>
    </source>
</evidence>
<reference evidence="2" key="1">
    <citation type="journal article" date="2019" name="Int. J. Syst. Evol. Microbiol.">
        <title>The Global Catalogue of Microorganisms (GCM) 10K type strain sequencing project: providing services to taxonomists for standard genome sequencing and annotation.</title>
        <authorList>
            <consortium name="The Broad Institute Genomics Platform"/>
            <consortium name="The Broad Institute Genome Sequencing Center for Infectious Disease"/>
            <person name="Wu L."/>
            <person name="Ma J."/>
        </authorList>
    </citation>
    <scope>NUCLEOTIDE SEQUENCE [LARGE SCALE GENOMIC DNA]</scope>
    <source>
        <strain evidence="2">CECT 7798</strain>
    </source>
</reference>
<dbReference type="InterPro" id="IPR058074">
    <property type="entry name" value="Bacteriocin-like"/>
</dbReference>
<organism evidence="1 2">
    <name type="scientific">Chryseobacterium tructae</name>
    <dbReference type="NCBI Taxonomy" id="1037380"/>
    <lineage>
        <taxon>Bacteria</taxon>
        <taxon>Pseudomonadati</taxon>
        <taxon>Bacteroidota</taxon>
        <taxon>Flavobacteriia</taxon>
        <taxon>Flavobacteriales</taxon>
        <taxon>Weeksellaceae</taxon>
        <taxon>Chryseobacterium group</taxon>
        <taxon>Chryseobacterium</taxon>
    </lineage>
</organism>
<evidence type="ECO:0000313" key="2">
    <source>
        <dbReference type="Proteomes" id="UP001595735"/>
    </source>
</evidence>
<keyword evidence="2" id="KW-1185">Reference proteome</keyword>
<comment type="caution">
    <text evidence="1">The sequence shown here is derived from an EMBL/GenBank/DDBJ whole genome shotgun (WGS) entry which is preliminary data.</text>
</comment>
<proteinExistence type="predicted"/>
<gene>
    <name evidence="1" type="ORF">ACFONJ_24440</name>
</gene>
<sequence>MKNLRKLSRIGLRAIQGGAVFVTCTLPNGQSTRCRDKCPEDFCGPTSYMCLIPMDLCGDGM</sequence>
<dbReference type="EMBL" id="JBHRYO010000002">
    <property type="protein sequence ID" value="MFC3759112.1"/>
    <property type="molecule type" value="Genomic_DNA"/>
</dbReference>
<name>A0ABV7Y2T0_9FLAO</name>
<evidence type="ECO:0000313" key="1">
    <source>
        <dbReference type="EMBL" id="MFC3759112.1"/>
    </source>
</evidence>
<accession>A0ABV7Y2T0</accession>
<dbReference type="NCBIfam" id="NF047798">
    <property type="entry name" value="leader_Chryseo"/>
    <property type="match status" value="1"/>
</dbReference>
<dbReference type="RefSeq" id="WP_290301197.1">
    <property type="nucleotide sequence ID" value="NZ_JAUFQR010000001.1"/>
</dbReference>